<dbReference type="EMBL" id="CACRXK020011400">
    <property type="protein sequence ID" value="CAB4021369.1"/>
    <property type="molecule type" value="Genomic_DNA"/>
</dbReference>
<organism evidence="9 10">
    <name type="scientific">Paramuricea clavata</name>
    <name type="common">Red gorgonian</name>
    <name type="synonym">Violescent sea-whip</name>
    <dbReference type="NCBI Taxonomy" id="317549"/>
    <lineage>
        <taxon>Eukaryota</taxon>
        <taxon>Metazoa</taxon>
        <taxon>Cnidaria</taxon>
        <taxon>Anthozoa</taxon>
        <taxon>Octocorallia</taxon>
        <taxon>Malacalcyonacea</taxon>
        <taxon>Plexauridae</taxon>
        <taxon>Paramuricea</taxon>
    </lineage>
</organism>
<dbReference type="Proteomes" id="UP001152795">
    <property type="component" value="Unassembled WGS sequence"/>
</dbReference>
<dbReference type="GO" id="GO:0051765">
    <property type="term" value="F:inositol tetrakisphosphate kinase activity"/>
    <property type="evidence" value="ECO:0007669"/>
    <property type="project" value="TreeGrafter"/>
</dbReference>
<evidence type="ECO:0000256" key="2">
    <source>
        <dbReference type="ARBA" id="ARBA00022679"/>
    </source>
</evidence>
<proteinExistence type="inferred from homology"/>
<evidence type="ECO:0000313" key="9">
    <source>
        <dbReference type="EMBL" id="CAB4021369.1"/>
    </source>
</evidence>
<evidence type="ECO:0000256" key="7">
    <source>
        <dbReference type="ARBA" id="ARBA00036525"/>
    </source>
</evidence>
<comment type="caution">
    <text evidence="9">The sequence shown here is derived from an EMBL/GenBank/DDBJ whole genome shotgun (WGS) entry which is preliminary data.</text>
</comment>
<keyword evidence="5" id="KW-0067">ATP-binding</keyword>
<comment type="similarity">
    <text evidence="1 8">Belongs to the inositol phosphokinase (IPK) family.</text>
</comment>
<evidence type="ECO:0000256" key="3">
    <source>
        <dbReference type="ARBA" id="ARBA00022741"/>
    </source>
</evidence>
<comment type="catalytic activity">
    <reaction evidence="6">
        <text>1D-myo-inositol 1,4,5-trisphosphate + 2 ATP = 1D-myo-inositol 1,3,4,5,6-pentakisphosphate + 2 ADP + 2 H(+)</text>
        <dbReference type="Rhea" id="RHEA:32359"/>
        <dbReference type="ChEBI" id="CHEBI:15378"/>
        <dbReference type="ChEBI" id="CHEBI:30616"/>
        <dbReference type="ChEBI" id="CHEBI:57733"/>
        <dbReference type="ChEBI" id="CHEBI:203600"/>
        <dbReference type="ChEBI" id="CHEBI:456216"/>
        <dbReference type="EC" id="2.7.1.151"/>
    </reaction>
</comment>
<keyword evidence="10" id="KW-1185">Reference proteome</keyword>
<sequence length="381" mass="43717">MLLNGIAMPEGYSVYGHQVAGHRFETGKQGMLLDSDGKLLKPIQAPPRGEREVEFYQSLFECKTSDQTTLKLCQFVPAFYGVKHVVSPDLSLKDILDHMRLTAGLQSQHFFDNYIILENLTRHFKKPCILDIKIGKSITDHLATQAKRERAARKYPEQEQFGFRILGMKVYNKSSKHFKFYDKTFGKNLKTHKEVLTGLKEFFCSAEHGKGHIEEILENLEAIKIWAVEQRIFRLYSSSILIIYEGDETLKTNGLVKENSNSDLNANDDTSGDNEMDSMVEDTENAFQFQASDNSCKIQAQLCTETLVAQNECSNCVTDSLVKCWNKRDCYLENNIQPQKPKVNIRLVDFAHTYIGHYDAPDDNYLYGLNNLICYFEQLIR</sequence>
<dbReference type="Gene3D" id="3.30.470.160">
    <property type="entry name" value="Inositol polyphosphate kinase"/>
    <property type="match status" value="1"/>
</dbReference>
<gene>
    <name evidence="9" type="ORF">PACLA_8A070189</name>
</gene>
<dbReference type="GO" id="GO:0005737">
    <property type="term" value="C:cytoplasm"/>
    <property type="evidence" value="ECO:0007669"/>
    <property type="project" value="TreeGrafter"/>
</dbReference>
<dbReference type="SUPFAM" id="SSF56104">
    <property type="entry name" value="SAICAR synthase-like"/>
    <property type="match status" value="1"/>
</dbReference>
<dbReference type="GO" id="GO:0005524">
    <property type="term" value="F:ATP binding"/>
    <property type="evidence" value="ECO:0007669"/>
    <property type="project" value="UniProtKB-KW"/>
</dbReference>
<evidence type="ECO:0000313" key="10">
    <source>
        <dbReference type="Proteomes" id="UP001152795"/>
    </source>
</evidence>
<keyword evidence="4 8" id="KW-0418">Kinase</keyword>
<keyword evidence="3" id="KW-0547">Nucleotide-binding</keyword>
<dbReference type="PANTHER" id="PTHR12400:SF51">
    <property type="entry name" value="INOSITOL POLYPHOSPHATE MULTIKINASE"/>
    <property type="match status" value="1"/>
</dbReference>
<dbReference type="GO" id="GO:0005634">
    <property type="term" value="C:nucleus"/>
    <property type="evidence" value="ECO:0007669"/>
    <property type="project" value="TreeGrafter"/>
</dbReference>
<keyword evidence="2 8" id="KW-0808">Transferase</keyword>
<dbReference type="PANTHER" id="PTHR12400">
    <property type="entry name" value="INOSITOL POLYPHOSPHATE KINASE"/>
    <property type="match status" value="1"/>
</dbReference>
<dbReference type="OrthoDB" id="338650at2759"/>
<evidence type="ECO:0000256" key="1">
    <source>
        <dbReference type="ARBA" id="ARBA00007374"/>
    </source>
</evidence>
<dbReference type="AlphaFoldDB" id="A0A6S7IWV7"/>
<reference evidence="9" key="1">
    <citation type="submission" date="2020-04" db="EMBL/GenBank/DDBJ databases">
        <authorList>
            <person name="Alioto T."/>
            <person name="Alioto T."/>
            <person name="Gomez Garrido J."/>
        </authorList>
    </citation>
    <scope>NUCLEOTIDE SEQUENCE</scope>
    <source>
        <strain evidence="9">A484AB</strain>
    </source>
</reference>
<comment type="catalytic activity">
    <reaction evidence="7">
        <text>1D-myo-inositol 1,3,4,6-tetrakisphosphate + ATP = 1D-myo-inositol 1,3,4,5,6-pentakisphosphate + ADP + H(+)</text>
        <dbReference type="Rhea" id="RHEA:12717"/>
        <dbReference type="ChEBI" id="CHEBI:15378"/>
        <dbReference type="ChEBI" id="CHEBI:30616"/>
        <dbReference type="ChEBI" id="CHEBI:57660"/>
        <dbReference type="ChEBI" id="CHEBI:57733"/>
        <dbReference type="ChEBI" id="CHEBI:456216"/>
        <dbReference type="EC" id="2.7.1.140"/>
    </reaction>
</comment>
<evidence type="ECO:0000256" key="5">
    <source>
        <dbReference type="ARBA" id="ARBA00022840"/>
    </source>
</evidence>
<dbReference type="InterPro" id="IPR005522">
    <property type="entry name" value="IPK"/>
</dbReference>
<evidence type="ECO:0000256" key="8">
    <source>
        <dbReference type="RuleBase" id="RU363090"/>
    </source>
</evidence>
<protein>
    <recommendedName>
        <fullName evidence="8">Kinase</fullName>
        <ecNumber evidence="8">2.7.-.-</ecNumber>
    </recommendedName>
</protein>
<accession>A0A6S7IWV7</accession>
<dbReference type="Pfam" id="PF03770">
    <property type="entry name" value="IPK"/>
    <property type="match status" value="1"/>
</dbReference>
<evidence type="ECO:0000256" key="6">
    <source>
        <dbReference type="ARBA" id="ARBA00036164"/>
    </source>
</evidence>
<name>A0A6S7IWV7_PARCT</name>
<dbReference type="GO" id="GO:0008440">
    <property type="term" value="F:inositol-1,4,5-trisphosphate 3-kinase activity"/>
    <property type="evidence" value="ECO:0007669"/>
    <property type="project" value="TreeGrafter"/>
</dbReference>
<evidence type="ECO:0000256" key="4">
    <source>
        <dbReference type="ARBA" id="ARBA00022777"/>
    </source>
</evidence>
<dbReference type="InterPro" id="IPR038286">
    <property type="entry name" value="IPK_sf"/>
</dbReference>
<dbReference type="EC" id="2.7.-.-" evidence="8"/>
<dbReference type="GO" id="GO:0032958">
    <property type="term" value="P:inositol phosphate biosynthetic process"/>
    <property type="evidence" value="ECO:0007669"/>
    <property type="project" value="InterPro"/>
</dbReference>